<reference evidence="7 8" key="1">
    <citation type="submission" date="2021-04" db="EMBL/GenBank/DDBJ databases">
        <title>Complete genome sequence of Stygiolobus sp. KN-1.</title>
        <authorList>
            <person name="Nakamura K."/>
            <person name="Sakai H."/>
            <person name="Kurosawa N."/>
        </authorList>
    </citation>
    <scope>NUCLEOTIDE SEQUENCE [LARGE SCALE GENOMIC DNA]</scope>
    <source>
        <strain evidence="7 8">KN-1</strain>
    </source>
</reference>
<keyword evidence="2" id="KW-0479">Metal-binding</keyword>
<name>A0A8D5U5C3_9CREN</name>
<dbReference type="Pfam" id="PF02754">
    <property type="entry name" value="CCG"/>
    <property type="match status" value="2"/>
</dbReference>
<dbReference type="Proteomes" id="UP000825123">
    <property type="component" value="Chromosome"/>
</dbReference>
<dbReference type="InterPro" id="IPR004017">
    <property type="entry name" value="Cys_rich_dom"/>
</dbReference>
<dbReference type="PROSITE" id="PS00198">
    <property type="entry name" value="4FE4S_FER_1"/>
    <property type="match status" value="1"/>
</dbReference>
<accession>A0A8D5U5C3</accession>
<evidence type="ECO:0000256" key="2">
    <source>
        <dbReference type="ARBA" id="ARBA00022723"/>
    </source>
</evidence>
<evidence type="ECO:0000256" key="1">
    <source>
        <dbReference type="ARBA" id="ARBA00022485"/>
    </source>
</evidence>
<keyword evidence="1" id="KW-0004">4Fe-4S</keyword>
<dbReference type="EMBL" id="AP024597">
    <property type="protein sequence ID" value="BCU69368.1"/>
    <property type="molecule type" value="Genomic_DNA"/>
</dbReference>
<dbReference type="PROSITE" id="PS51379">
    <property type="entry name" value="4FE4S_FER_2"/>
    <property type="match status" value="1"/>
</dbReference>
<dbReference type="InterPro" id="IPR017900">
    <property type="entry name" value="4Fe4S_Fe_S_CS"/>
</dbReference>
<evidence type="ECO:0000313" key="8">
    <source>
        <dbReference type="Proteomes" id="UP000825123"/>
    </source>
</evidence>
<evidence type="ECO:0000313" key="7">
    <source>
        <dbReference type="EMBL" id="BCU69368.1"/>
    </source>
</evidence>
<keyword evidence="8" id="KW-1185">Reference proteome</keyword>
<dbReference type="RefSeq" id="WP_221289403.1">
    <property type="nucleotide sequence ID" value="NZ_AP024597.1"/>
</dbReference>
<dbReference type="PANTHER" id="PTHR32479">
    <property type="entry name" value="GLYCOLATE OXIDASE IRON-SULFUR SUBUNIT"/>
    <property type="match status" value="1"/>
</dbReference>
<dbReference type="KEGG" id="csty:KN1_06650"/>
<gene>
    <name evidence="7" type="ORF">KN1_06650</name>
</gene>
<protein>
    <submittedName>
        <fullName evidence="7">Glycerol-3-phosphate dehydrogenase</fullName>
    </submittedName>
</protein>
<sequence length="398" mass="45403">MRIVLNPEDKSFFDTSLITSEFVRQASICHGCRLCFNYCNAFPKLFNLTDSKGPKNLTYEDAVDVASECFHCKMCYTNCPYTPPHEFEMDFADLMEWVWLSYKGKRPLTLKEFLNEMLDYTKIGRDLIVKAYPHTRRLMGISDDAPMPELKREAFTSIAKPVKVEKPLKKVALFHTCLVENFNPEIGEALLEVYGKLGIEVKVVKEFKCCGAPMLDVGDVKRLKENAEHNYALMQKLVNEGYDIVSPIPTCTLMLYKEYPLILGKEEIKVYDSLEYLLKLEREGKIKIKGKFPRSIFYHPPCHLKYLKVGYSGVNIVRRMGAKVDISDKGCSGIDGGWGLRNYEKAKKVGYKMMAAFRESSADVFMTECPLAGLQITKASGKRPLHPLEVIKEGMKNE</sequence>
<evidence type="ECO:0000256" key="3">
    <source>
        <dbReference type="ARBA" id="ARBA00022737"/>
    </source>
</evidence>
<dbReference type="PANTHER" id="PTHR32479:SF19">
    <property type="entry name" value="ANAEROBIC GLYCEROL-3-PHOSPHATE DEHYDROGENASE SUBUNIT C"/>
    <property type="match status" value="1"/>
</dbReference>
<evidence type="ECO:0000259" key="6">
    <source>
        <dbReference type="PROSITE" id="PS51379"/>
    </source>
</evidence>
<evidence type="ECO:0000256" key="5">
    <source>
        <dbReference type="ARBA" id="ARBA00023014"/>
    </source>
</evidence>
<keyword evidence="3" id="KW-0677">Repeat</keyword>
<dbReference type="GO" id="GO:0046872">
    <property type="term" value="F:metal ion binding"/>
    <property type="evidence" value="ECO:0007669"/>
    <property type="project" value="UniProtKB-KW"/>
</dbReference>
<dbReference type="GeneID" id="66162423"/>
<feature type="domain" description="4Fe-4S ferredoxin-type" evidence="6">
    <location>
        <begin position="59"/>
        <end position="90"/>
    </location>
</feature>
<keyword evidence="4" id="KW-0408">Iron</keyword>
<dbReference type="Gene3D" id="3.30.70.20">
    <property type="match status" value="1"/>
</dbReference>
<organism evidence="7 8">
    <name type="scientific">Stygiolobus caldivivus</name>
    <dbReference type="NCBI Taxonomy" id="2824673"/>
    <lineage>
        <taxon>Archaea</taxon>
        <taxon>Thermoproteota</taxon>
        <taxon>Thermoprotei</taxon>
        <taxon>Sulfolobales</taxon>
        <taxon>Sulfolobaceae</taxon>
        <taxon>Stygiolobus</taxon>
    </lineage>
</organism>
<keyword evidence="5" id="KW-0411">Iron-sulfur</keyword>
<dbReference type="GO" id="GO:0016491">
    <property type="term" value="F:oxidoreductase activity"/>
    <property type="evidence" value="ECO:0007669"/>
    <property type="project" value="UniProtKB-ARBA"/>
</dbReference>
<proteinExistence type="predicted"/>
<dbReference type="SUPFAM" id="SSF54862">
    <property type="entry name" value="4Fe-4S ferredoxins"/>
    <property type="match status" value="1"/>
</dbReference>
<dbReference type="InterPro" id="IPR017896">
    <property type="entry name" value="4Fe4S_Fe-S-bd"/>
</dbReference>
<dbReference type="AlphaFoldDB" id="A0A8D5U5C3"/>
<evidence type="ECO:0000256" key="4">
    <source>
        <dbReference type="ARBA" id="ARBA00023004"/>
    </source>
</evidence>
<dbReference type="GO" id="GO:0051539">
    <property type="term" value="F:4 iron, 4 sulfur cluster binding"/>
    <property type="evidence" value="ECO:0007669"/>
    <property type="project" value="UniProtKB-KW"/>
</dbReference>